<dbReference type="UniPathway" id="UPA00070">
    <property type="reaction ID" value="UER00120"/>
</dbReference>
<protein>
    <recommendedName>
        <fullName evidence="9">Orotidine 5'-phosphate decarboxylase</fullName>
        <ecNumber evidence="9">4.1.1.23</ecNumber>
    </recommendedName>
    <alternativeName>
        <fullName evidence="9">OMP decarboxylase</fullName>
        <shortName evidence="9">OMPDCase</shortName>
        <shortName evidence="9">OMPdecase</shortName>
    </alternativeName>
</protein>
<dbReference type="EC" id="4.1.1.23" evidence="9"/>
<comment type="similarity">
    <text evidence="8 9">Belongs to the OMP decarboxylase family. Type 1 subfamily.</text>
</comment>
<feature type="binding site" evidence="9">
    <location>
        <begin position="62"/>
        <end position="71"/>
    </location>
    <ligand>
        <name>substrate</name>
    </ligand>
</feature>
<dbReference type="PANTHER" id="PTHR32119">
    <property type="entry name" value="OROTIDINE 5'-PHOSPHATE DECARBOXYLASE"/>
    <property type="match status" value="1"/>
</dbReference>
<dbReference type="HAMAP" id="MF_01200_B">
    <property type="entry name" value="OMPdecase_type1_B"/>
    <property type="match status" value="1"/>
</dbReference>
<evidence type="ECO:0000313" key="14">
    <source>
        <dbReference type="EMBL" id="SFD07430.1"/>
    </source>
</evidence>
<feature type="binding site" evidence="9 11">
    <location>
        <position position="211"/>
    </location>
    <ligand>
        <name>substrate</name>
    </ligand>
</feature>
<dbReference type="InterPro" id="IPR001754">
    <property type="entry name" value="OMPdeCOase_dom"/>
</dbReference>
<organism evidence="14 15">
    <name type="scientific">Thiohalospira halophila DSM 15071</name>
    <dbReference type="NCBI Taxonomy" id="1123397"/>
    <lineage>
        <taxon>Bacteria</taxon>
        <taxon>Pseudomonadati</taxon>
        <taxon>Pseudomonadota</taxon>
        <taxon>Gammaproteobacteria</taxon>
        <taxon>Thiohalospirales</taxon>
        <taxon>Thiohalospiraceae</taxon>
        <taxon>Thiohalospira</taxon>
    </lineage>
</organism>
<reference evidence="14 15" key="1">
    <citation type="submission" date="2016-10" db="EMBL/GenBank/DDBJ databases">
        <authorList>
            <person name="de Groot N.N."/>
        </authorList>
    </citation>
    <scope>NUCLEOTIDE SEQUENCE [LARGE SCALE GENOMIC DNA]</scope>
    <source>
        <strain evidence="14 15">HL3</strain>
    </source>
</reference>
<dbReference type="InterPro" id="IPR013785">
    <property type="entry name" value="Aldolase_TIM"/>
</dbReference>
<dbReference type="AlphaFoldDB" id="A0A1I1PN34"/>
<dbReference type="Proteomes" id="UP000198611">
    <property type="component" value="Unassembled WGS sequence"/>
</dbReference>
<sequence length="235" mass="24419">MAEPRTPLIIALDFPEPAEALNLARKLDPASCRLKIGKELFTRGGPAVVEEVIGLGFEVFLDLKYHDIPATVAGACRAAADLGVWMVNVHALGGRRMVEAAAEALAASGRPPLLTAVTVLTSMEGEDLREIGLSGTPRENVLRLGHLALEAGADGLVCSAREVTDLRSAFGAEPCLVTPGIRPTNAAGDDQRRVVTATEARRAGADHLVVGRPVTGAADPAAALSALEAELRAAP</sequence>
<name>A0A1I1PN34_9GAMM</name>
<feature type="binding site" evidence="9 11">
    <location>
        <position position="191"/>
    </location>
    <ligand>
        <name>substrate</name>
    </ligand>
</feature>
<dbReference type="GO" id="GO:0005829">
    <property type="term" value="C:cytosol"/>
    <property type="evidence" value="ECO:0007669"/>
    <property type="project" value="TreeGrafter"/>
</dbReference>
<feature type="active site" description="Proton donor" evidence="9">
    <location>
        <position position="64"/>
    </location>
</feature>
<dbReference type="InterPro" id="IPR047596">
    <property type="entry name" value="OMPdecase_bac"/>
</dbReference>
<feature type="binding site" evidence="9 11">
    <location>
        <position position="35"/>
    </location>
    <ligand>
        <name>substrate</name>
    </ligand>
</feature>
<keyword evidence="5 9" id="KW-0665">Pyrimidine biosynthesis</keyword>
<evidence type="ECO:0000313" key="15">
    <source>
        <dbReference type="Proteomes" id="UP000198611"/>
    </source>
</evidence>
<evidence type="ECO:0000256" key="3">
    <source>
        <dbReference type="ARBA" id="ARBA00011738"/>
    </source>
</evidence>
<dbReference type="NCBIfam" id="TIGR01740">
    <property type="entry name" value="pyrF"/>
    <property type="match status" value="1"/>
</dbReference>
<feature type="active site" description="For OMPdecase activity" evidence="10">
    <location>
        <position position="67"/>
    </location>
</feature>
<evidence type="ECO:0000256" key="5">
    <source>
        <dbReference type="ARBA" id="ARBA00022975"/>
    </source>
</evidence>
<feature type="binding site" evidence="9 11">
    <location>
        <position position="121"/>
    </location>
    <ligand>
        <name>substrate</name>
    </ligand>
</feature>
<feature type="active site" description="For OMPdecase activity" evidence="10">
    <location>
        <position position="64"/>
    </location>
</feature>
<proteinExistence type="inferred from homology"/>
<dbReference type="NCBIfam" id="NF001273">
    <property type="entry name" value="PRK00230.1"/>
    <property type="match status" value="1"/>
</dbReference>
<accession>A0A1I1PN34</accession>
<dbReference type="GO" id="GO:0044205">
    <property type="term" value="P:'de novo' UMP biosynthetic process"/>
    <property type="evidence" value="ECO:0007669"/>
    <property type="project" value="UniProtKB-UniRule"/>
</dbReference>
<comment type="subunit">
    <text evidence="3 9">Homodimer.</text>
</comment>
<evidence type="ECO:0000259" key="13">
    <source>
        <dbReference type="SMART" id="SM00934"/>
    </source>
</evidence>
<dbReference type="SMART" id="SM00934">
    <property type="entry name" value="OMPdecase"/>
    <property type="match status" value="1"/>
</dbReference>
<dbReference type="InterPro" id="IPR011060">
    <property type="entry name" value="RibuloseP-bd_barrel"/>
</dbReference>
<dbReference type="GO" id="GO:0004590">
    <property type="term" value="F:orotidine-5'-phosphate decarboxylase activity"/>
    <property type="evidence" value="ECO:0007669"/>
    <property type="project" value="UniProtKB-UniRule"/>
</dbReference>
<evidence type="ECO:0000256" key="10">
    <source>
        <dbReference type="PIRSR" id="PIRSR614732-1"/>
    </source>
</evidence>
<evidence type="ECO:0000256" key="12">
    <source>
        <dbReference type="RuleBase" id="RU000512"/>
    </source>
</evidence>
<dbReference type="PROSITE" id="PS00156">
    <property type="entry name" value="OMPDECASE"/>
    <property type="match status" value="1"/>
</dbReference>
<dbReference type="OrthoDB" id="9806203at2"/>
<evidence type="ECO:0000256" key="8">
    <source>
        <dbReference type="ARBA" id="ARBA00061012"/>
    </source>
</evidence>
<feature type="binding site" evidence="9 11">
    <location>
        <position position="182"/>
    </location>
    <ligand>
        <name>substrate</name>
    </ligand>
</feature>
<dbReference type="FunFam" id="3.20.20.70:FF:000015">
    <property type="entry name" value="Orotidine 5'-phosphate decarboxylase"/>
    <property type="match status" value="1"/>
</dbReference>
<keyword evidence="15" id="KW-1185">Reference proteome</keyword>
<comment type="pathway">
    <text evidence="2 9 12">Pyrimidine metabolism; UMP biosynthesis via de novo pathway; UMP from orotate: step 2/2.</text>
</comment>
<comment type="function">
    <text evidence="1 9">Catalyzes the decarboxylation of orotidine 5'-monophosphate (OMP) to uridine 5'-monophosphate (UMP).</text>
</comment>
<feature type="domain" description="Orotidine 5'-phosphate decarboxylase" evidence="13">
    <location>
        <begin position="7"/>
        <end position="227"/>
    </location>
</feature>
<evidence type="ECO:0000256" key="2">
    <source>
        <dbReference type="ARBA" id="ARBA00004861"/>
    </source>
</evidence>
<gene>
    <name evidence="9" type="primary">pyrF</name>
    <name evidence="14" type="ORF">SAMN05660831_00718</name>
</gene>
<evidence type="ECO:0000256" key="11">
    <source>
        <dbReference type="PIRSR" id="PIRSR614732-2"/>
    </source>
</evidence>
<feature type="active site" description="For OMPdecase activity" evidence="10">
    <location>
        <position position="62"/>
    </location>
</feature>
<dbReference type="Pfam" id="PF00215">
    <property type="entry name" value="OMPdecase"/>
    <property type="match status" value="1"/>
</dbReference>
<dbReference type="InterPro" id="IPR014732">
    <property type="entry name" value="OMPdecase"/>
</dbReference>
<dbReference type="Gene3D" id="3.20.20.70">
    <property type="entry name" value="Aldolase class I"/>
    <property type="match status" value="1"/>
</dbReference>
<feature type="binding site" evidence="9 11">
    <location>
        <position position="212"/>
    </location>
    <ligand>
        <name>substrate</name>
    </ligand>
</feature>
<comment type="catalytic activity">
    <reaction evidence="7 9 12">
        <text>orotidine 5'-phosphate + H(+) = UMP + CO2</text>
        <dbReference type="Rhea" id="RHEA:11596"/>
        <dbReference type="ChEBI" id="CHEBI:15378"/>
        <dbReference type="ChEBI" id="CHEBI:16526"/>
        <dbReference type="ChEBI" id="CHEBI:57538"/>
        <dbReference type="ChEBI" id="CHEBI:57865"/>
        <dbReference type="EC" id="4.1.1.23"/>
    </reaction>
</comment>
<dbReference type="PANTHER" id="PTHR32119:SF2">
    <property type="entry name" value="OROTIDINE 5'-PHOSPHATE DECARBOXYLASE"/>
    <property type="match status" value="1"/>
</dbReference>
<evidence type="ECO:0000256" key="6">
    <source>
        <dbReference type="ARBA" id="ARBA00023239"/>
    </source>
</evidence>
<dbReference type="RefSeq" id="WP_093427346.1">
    <property type="nucleotide sequence ID" value="NZ_FOMJ01000001.1"/>
</dbReference>
<dbReference type="InterPro" id="IPR018089">
    <property type="entry name" value="OMPdecase_AS"/>
</dbReference>
<evidence type="ECO:0000256" key="4">
    <source>
        <dbReference type="ARBA" id="ARBA00022793"/>
    </source>
</evidence>
<keyword evidence="4 9" id="KW-0210">Decarboxylase</keyword>
<evidence type="ECO:0000256" key="1">
    <source>
        <dbReference type="ARBA" id="ARBA00002356"/>
    </source>
</evidence>
<evidence type="ECO:0000256" key="7">
    <source>
        <dbReference type="ARBA" id="ARBA00049157"/>
    </source>
</evidence>
<dbReference type="GO" id="GO:0006207">
    <property type="term" value="P:'de novo' pyrimidine nucleobase biosynthetic process"/>
    <property type="evidence" value="ECO:0007669"/>
    <property type="project" value="InterPro"/>
</dbReference>
<evidence type="ECO:0000256" key="9">
    <source>
        <dbReference type="HAMAP-Rule" id="MF_01200"/>
    </source>
</evidence>
<dbReference type="CDD" id="cd04725">
    <property type="entry name" value="OMP_decarboxylase_like"/>
    <property type="match status" value="1"/>
</dbReference>
<dbReference type="STRING" id="1123397.SAMN05660831_00718"/>
<dbReference type="EMBL" id="FOMJ01000001">
    <property type="protein sequence ID" value="SFD07430.1"/>
    <property type="molecule type" value="Genomic_DNA"/>
</dbReference>
<keyword evidence="6 9" id="KW-0456">Lyase</keyword>
<feature type="binding site" evidence="9 11">
    <location>
        <position position="13"/>
    </location>
    <ligand>
        <name>substrate</name>
    </ligand>
</feature>
<dbReference type="SUPFAM" id="SSF51366">
    <property type="entry name" value="Ribulose-phoshate binding barrel"/>
    <property type="match status" value="1"/>
</dbReference>